<reference evidence="1" key="1">
    <citation type="submission" date="2018-05" db="EMBL/GenBank/DDBJ databases">
        <authorList>
            <person name="Lanie J.A."/>
            <person name="Ng W.-L."/>
            <person name="Kazmierczak K.M."/>
            <person name="Andrzejewski T.M."/>
            <person name="Davidsen T.M."/>
            <person name="Wayne K.J."/>
            <person name="Tettelin H."/>
            <person name="Glass J.I."/>
            <person name="Rusch D."/>
            <person name="Podicherti R."/>
            <person name="Tsui H.-C.T."/>
            <person name="Winkler M.E."/>
        </authorList>
    </citation>
    <scope>NUCLEOTIDE SEQUENCE</scope>
</reference>
<name>A0A381X763_9ZZZZ</name>
<dbReference type="AlphaFoldDB" id="A0A381X763"/>
<organism evidence="1">
    <name type="scientific">marine metagenome</name>
    <dbReference type="NCBI Taxonomy" id="408172"/>
    <lineage>
        <taxon>unclassified sequences</taxon>
        <taxon>metagenomes</taxon>
        <taxon>ecological metagenomes</taxon>
    </lineage>
</organism>
<sequence length="101" mass="10954">MVAKAIIIHFWSDVVSHFYGLASKRHISHCRSIEELGVAIVAPDGCDDDGAGFSWRFYLGGIIRANLEQHVVVGDHAEVMARSHSARIFGSSASPCSERSG</sequence>
<gene>
    <name evidence="1" type="ORF">METZ01_LOCUS113314</name>
</gene>
<accession>A0A381X763</accession>
<protein>
    <submittedName>
        <fullName evidence="1">Uncharacterized protein</fullName>
    </submittedName>
</protein>
<dbReference type="EMBL" id="UINC01014120">
    <property type="protein sequence ID" value="SVA60460.1"/>
    <property type="molecule type" value="Genomic_DNA"/>
</dbReference>
<evidence type="ECO:0000313" key="1">
    <source>
        <dbReference type="EMBL" id="SVA60460.1"/>
    </source>
</evidence>
<proteinExistence type="predicted"/>